<gene>
    <name evidence="2" type="ORF">BN990_03173</name>
</gene>
<dbReference type="eggNOG" id="ENOG50334U0">
    <property type="taxonomic scope" value="Bacteria"/>
</dbReference>
<keyword evidence="3" id="KW-1185">Reference proteome</keyword>
<dbReference type="AlphaFoldDB" id="A0A024QF58"/>
<organism evidence="2 3">
    <name type="scientific">Virgibacillus massiliensis</name>
    <dbReference type="NCBI Taxonomy" id="1462526"/>
    <lineage>
        <taxon>Bacteria</taxon>
        <taxon>Bacillati</taxon>
        <taxon>Bacillota</taxon>
        <taxon>Bacilli</taxon>
        <taxon>Bacillales</taxon>
        <taxon>Bacillaceae</taxon>
        <taxon>Virgibacillus</taxon>
    </lineage>
</organism>
<protein>
    <recommendedName>
        <fullName evidence="4">Lipoprotein</fullName>
    </recommendedName>
</protein>
<reference evidence="3" key="2">
    <citation type="submission" date="2014-05" db="EMBL/GenBank/DDBJ databases">
        <title>Draft genome sequence of Virgibacillus massiliensis Vm-5.</title>
        <authorList>
            <person name="Khelaifia S."/>
            <person name="Croce O."/>
            <person name="Lagier J.C."/>
            <person name="Raoult D."/>
        </authorList>
    </citation>
    <scope>NUCLEOTIDE SEQUENCE [LARGE SCALE GENOMIC DNA]</scope>
    <source>
        <strain evidence="3">Vm-5</strain>
    </source>
</reference>
<dbReference type="Proteomes" id="UP000028875">
    <property type="component" value="Unassembled WGS sequence"/>
</dbReference>
<dbReference type="RefSeq" id="WP_021292016.1">
    <property type="nucleotide sequence ID" value="NZ_BNER01000006.1"/>
</dbReference>
<dbReference type="Pfam" id="PF19903">
    <property type="entry name" value="DUF6376"/>
    <property type="match status" value="1"/>
</dbReference>
<accession>A0A024QF58</accession>
<evidence type="ECO:0000256" key="1">
    <source>
        <dbReference type="SAM" id="SignalP"/>
    </source>
</evidence>
<dbReference type="OrthoDB" id="2607309at2"/>
<proteinExistence type="predicted"/>
<evidence type="ECO:0000313" key="3">
    <source>
        <dbReference type="Proteomes" id="UP000028875"/>
    </source>
</evidence>
<feature type="chain" id="PRO_5001532629" description="Lipoprotein" evidence="1">
    <location>
        <begin position="24"/>
        <end position="137"/>
    </location>
</feature>
<comment type="caution">
    <text evidence="2">The sequence shown here is derived from an EMBL/GenBank/DDBJ whole genome shotgun (WGS) entry which is preliminary data.</text>
</comment>
<dbReference type="InterPro" id="IPR045956">
    <property type="entry name" value="DUF6376"/>
</dbReference>
<sequence precursor="true">MKKAIFILLSVLFIGSLTGCSFLEETTNSVNYVNETSDYINDLSEFANEATQLPEEELVIKLEGLQDTIKDFLTIEPPSLAEDIHQKLESQSQALLDATNGIIDQGEIAVEQFKESEVYQTMENIIEFQSQIEQLEL</sequence>
<name>A0A024QF58_9BACI</name>
<dbReference type="EMBL" id="CCDP010000002">
    <property type="protein sequence ID" value="CDQ40840.1"/>
    <property type="molecule type" value="Genomic_DNA"/>
</dbReference>
<reference evidence="2 3" key="1">
    <citation type="submission" date="2014-03" db="EMBL/GenBank/DDBJ databases">
        <authorList>
            <person name="Urmite Genomes U."/>
        </authorList>
    </citation>
    <scope>NUCLEOTIDE SEQUENCE [LARGE SCALE GENOMIC DNA]</scope>
    <source>
        <strain evidence="2 3">Vm-5</strain>
    </source>
</reference>
<keyword evidence="1" id="KW-0732">Signal</keyword>
<evidence type="ECO:0000313" key="2">
    <source>
        <dbReference type="EMBL" id="CDQ40840.1"/>
    </source>
</evidence>
<evidence type="ECO:0008006" key="4">
    <source>
        <dbReference type="Google" id="ProtNLM"/>
    </source>
</evidence>
<dbReference type="PROSITE" id="PS51257">
    <property type="entry name" value="PROKAR_LIPOPROTEIN"/>
    <property type="match status" value="1"/>
</dbReference>
<feature type="signal peptide" evidence="1">
    <location>
        <begin position="1"/>
        <end position="23"/>
    </location>
</feature>